<name>A0A183S9Z2_SCHSO</name>
<dbReference type="SUPFAM" id="SSF52058">
    <property type="entry name" value="L domain-like"/>
    <property type="match status" value="1"/>
</dbReference>
<dbReference type="PANTHER" id="PTHR24366:SF96">
    <property type="entry name" value="LEUCINE RICH REPEAT CONTAINING 53"/>
    <property type="match status" value="1"/>
</dbReference>
<dbReference type="InterPro" id="IPR032675">
    <property type="entry name" value="LRR_dom_sf"/>
</dbReference>
<proteinExistence type="predicted"/>
<evidence type="ECO:0000313" key="3">
    <source>
        <dbReference type="WBParaSite" id="SSLN_0000108001-mRNA-1"/>
    </source>
</evidence>
<evidence type="ECO:0000256" key="1">
    <source>
        <dbReference type="ARBA" id="ARBA00022614"/>
    </source>
</evidence>
<dbReference type="InterPro" id="IPR001611">
    <property type="entry name" value="Leu-rich_rpt"/>
</dbReference>
<accession>A0A183S9Z2</accession>
<dbReference type="WBParaSite" id="SSLN_0000108001-mRNA-1">
    <property type="protein sequence ID" value="SSLN_0000108001-mRNA-1"/>
    <property type="gene ID" value="SSLN_0000108001"/>
</dbReference>
<sequence length="266" mass="30237">LTYEHICNGLCEVEESIEGLSFCPRKFICNDKMIIDIRHMEFFIHLQDLNLAFNAIEDIRPLQKLTLLQKLDCSFNQISEIPNVTWPFLVYLNLNDNRITKLPKMSQPILQILCLNHNLISSLVDEEGAYLLEEDALPRLHTIELRGNRLSTSLPNFAEPEKNPPDLSIYLRRIGFSHSGLKMLVMAENSLSSLAAVYHPPEEEDESILKLNPLGSRMGLVPGLVVLHLRKNGIKHLHGFTAVCFASLEYLNLRYMLTTSTVDTPA</sequence>
<dbReference type="InterPro" id="IPR025875">
    <property type="entry name" value="Leu-rich_rpt_4"/>
</dbReference>
<dbReference type="AlphaFoldDB" id="A0A183S9Z2"/>
<reference evidence="3" key="1">
    <citation type="submission" date="2016-06" db="UniProtKB">
        <authorList>
            <consortium name="WormBaseParasite"/>
        </authorList>
    </citation>
    <scope>IDENTIFICATION</scope>
</reference>
<keyword evidence="1" id="KW-0433">Leucine-rich repeat</keyword>
<protein>
    <submittedName>
        <fullName evidence="3">Toll-like receptor 7</fullName>
    </submittedName>
</protein>
<organism evidence="3">
    <name type="scientific">Schistocephalus solidus</name>
    <name type="common">Tapeworm</name>
    <dbReference type="NCBI Taxonomy" id="70667"/>
    <lineage>
        <taxon>Eukaryota</taxon>
        <taxon>Metazoa</taxon>
        <taxon>Spiralia</taxon>
        <taxon>Lophotrochozoa</taxon>
        <taxon>Platyhelminthes</taxon>
        <taxon>Cestoda</taxon>
        <taxon>Eucestoda</taxon>
        <taxon>Diphyllobothriidea</taxon>
        <taxon>Diphyllobothriidae</taxon>
        <taxon>Schistocephalus</taxon>
    </lineage>
</organism>
<dbReference type="PANTHER" id="PTHR24366">
    <property type="entry name" value="IG(IMMUNOGLOBULIN) AND LRR(LEUCINE RICH REPEAT) DOMAINS"/>
    <property type="match status" value="1"/>
</dbReference>
<dbReference type="PROSITE" id="PS51450">
    <property type="entry name" value="LRR"/>
    <property type="match status" value="1"/>
</dbReference>
<dbReference type="Gene3D" id="3.80.10.10">
    <property type="entry name" value="Ribonuclease Inhibitor"/>
    <property type="match status" value="1"/>
</dbReference>
<keyword evidence="2" id="KW-0677">Repeat</keyword>
<dbReference type="Pfam" id="PF12799">
    <property type="entry name" value="LRR_4"/>
    <property type="match status" value="1"/>
</dbReference>
<evidence type="ECO:0000256" key="2">
    <source>
        <dbReference type="ARBA" id="ARBA00022737"/>
    </source>
</evidence>